<evidence type="ECO:0000256" key="1">
    <source>
        <dbReference type="ARBA" id="ARBA00004651"/>
    </source>
</evidence>
<keyword evidence="3" id="KW-0997">Cell inner membrane</keyword>
<comment type="subcellular location">
    <subcellularLocation>
        <location evidence="1 11">Cell membrane</location>
        <topology evidence="1 11">Multi-pass membrane protein</topology>
    </subcellularLocation>
</comment>
<dbReference type="HAMAP" id="MF_00454">
    <property type="entry name" value="FluC"/>
    <property type="match status" value="1"/>
</dbReference>
<dbReference type="Proteomes" id="UP000199031">
    <property type="component" value="Unassembled WGS sequence"/>
</dbReference>
<keyword evidence="8 11" id="KW-0407">Ion channel</keyword>
<dbReference type="GO" id="GO:0140114">
    <property type="term" value="P:cellular detoxification of fluoride"/>
    <property type="evidence" value="ECO:0007669"/>
    <property type="project" value="UniProtKB-UniRule"/>
</dbReference>
<evidence type="ECO:0000313" key="12">
    <source>
        <dbReference type="EMBL" id="SFQ35237.1"/>
    </source>
</evidence>
<comment type="activity regulation">
    <text evidence="11">Na(+) is not transported, but it plays an essential structural role and its presence is essential for fluoride channel function.</text>
</comment>
<accession>A0A1I5XU32</accession>
<evidence type="ECO:0000256" key="11">
    <source>
        <dbReference type="HAMAP-Rule" id="MF_00454"/>
    </source>
</evidence>
<keyword evidence="11" id="KW-0915">Sodium</keyword>
<feature type="binding site" evidence="11">
    <location>
        <position position="76"/>
    </location>
    <ligand>
        <name>Na(+)</name>
        <dbReference type="ChEBI" id="CHEBI:29101"/>
        <note>structural</note>
    </ligand>
</feature>
<name>A0A1I5XU32_9BACT</name>
<feature type="transmembrane region" description="Helical" evidence="11">
    <location>
        <begin position="68"/>
        <end position="86"/>
    </location>
</feature>
<keyword evidence="5 11" id="KW-1133">Transmembrane helix</keyword>
<keyword evidence="13" id="KW-1185">Reference proteome</keyword>
<keyword evidence="2 11" id="KW-1003">Cell membrane</keyword>
<dbReference type="OrthoDB" id="9815830at2"/>
<dbReference type="PANTHER" id="PTHR28259:SF1">
    <property type="entry name" value="FLUORIDE EXPORT PROTEIN 1-RELATED"/>
    <property type="match status" value="1"/>
</dbReference>
<dbReference type="InterPro" id="IPR003691">
    <property type="entry name" value="FluC"/>
</dbReference>
<evidence type="ECO:0000256" key="5">
    <source>
        <dbReference type="ARBA" id="ARBA00022989"/>
    </source>
</evidence>
<evidence type="ECO:0000256" key="10">
    <source>
        <dbReference type="ARBA" id="ARBA00035585"/>
    </source>
</evidence>
<keyword evidence="11" id="KW-0813">Transport</keyword>
<comment type="function">
    <text evidence="11">Fluoride-specific ion channel. Important for reducing fluoride concentration in the cell, thus reducing its toxicity.</text>
</comment>
<protein>
    <recommendedName>
        <fullName evidence="11">Fluoride-specific ion channel FluC</fullName>
    </recommendedName>
</protein>
<dbReference type="AlphaFoldDB" id="A0A1I5XU32"/>
<gene>
    <name evidence="11" type="primary">fluC</name>
    <name evidence="11" type="synonym">crcB</name>
    <name evidence="12" type="ORF">SAMN05444277_109167</name>
</gene>
<keyword evidence="4 11" id="KW-0812">Transmembrane</keyword>
<evidence type="ECO:0000256" key="3">
    <source>
        <dbReference type="ARBA" id="ARBA00022519"/>
    </source>
</evidence>
<dbReference type="GO" id="GO:0046872">
    <property type="term" value="F:metal ion binding"/>
    <property type="evidence" value="ECO:0007669"/>
    <property type="project" value="UniProtKB-KW"/>
</dbReference>
<evidence type="ECO:0000256" key="2">
    <source>
        <dbReference type="ARBA" id="ARBA00022475"/>
    </source>
</evidence>
<evidence type="ECO:0000256" key="6">
    <source>
        <dbReference type="ARBA" id="ARBA00023065"/>
    </source>
</evidence>
<feature type="binding site" evidence="11">
    <location>
        <position position="79"/>
    </location>
    <ligand>
        <name>Na(+)</name>
        <dbReference type="ChEBI" id="CHEBI:29101"/>
        <note>structural</note>
    </ligand>
</feature>
<organism evidence="12 13">
    <name type="scientific">Parafilimonas terrae</name>
    <dbReference type="NCBI Taxonomy" id="1465490"/>
    <lineage>
        <taxon>Bacteria</taxon>
        <taxon>Pseudomonadati</taxon>
        <taxon>Bacteroidota</taxon>
        <taxon>Chitinophagia</taxon>
        <taxon>Chitinophagales</taxon>
        <taxon>Chitinophagaceae</taxon>
        <taxon>Parafilimonas</taxon>
    </lineage>
</organism>
<evidence type="ECO:0000256" key="4">
    <source>
        <dbReference type="ARBA" id="ARBA00022692"/>
    </source>
</evidence>
<evidence type="ECO:0000313" key="13">
    <source>
        <dbReference type="Proteomes" id="UP000199031"/>
    </source>
</evidence>
<evidence type="ECO:0000256" key="7">
    <source>
        <dbReference type="ARBA" id="ARBA00023136"/>
    </source>
</evidence>
<comment type="similarity">
    <text evidence="9 11">Belongs to the fluoride channel Fluc/FEX (TC 1.A.43) family.</text>
</comment>
<evidence type="ECO:0000256" key="8">
    <source>
        <dbReference type="ARBA" id="ARBA00023303"/>
    </source>
</evidence>
<dbReference type="EMBL" id="FOXQ01000009">
    <property type="protein sequence ID" value="SFQ35237.1"/>
    <property type="molecule type" value="Genomic_DNA"/>
</dbReference>
<feature type="transmembrane region" description="Helical" evidence="11">
    <location>
        <begin position="98"/>
        <end position="122"/>
    </location>
</feature>
<keyword evidence="7 11" id="KW-0472">Membrane</keyword>
<comment type="catalytic activity">
    <reaction evidence="10">
        <text>fluoride(in) = fluoride(out)</text>
        <dbReference type="Rhea" id="RHEA:76159"/>
        <dbReference type="ChEBI" id="CHEBI:17051"/>
    </reaction>
    <physiologicalReaction direction="left-to-right" evidence="10">
        <dbReference type="Rhea" id="RHEA:76160"/>
    </physiologicalReaction>
</comment>
<reference evidence="12 13" key="1">
    <citation type="submission" date="2016-10" db="EMBL/GenBank/DDBJ databases">
        <authorList>
            <person name="de Groot N.N."/>
        </authorList>
    </citation>
    <scope>NUCLEOTIDE SEQUENCE [LARGE SCALE GENOMIC DNA]</scope>
    <source>
        <strain evidence="12 13">DSM 28286</strain>
    </source>
</reference>
<dbReference type="GO" id="GO:0062054">
    <property type="term" value="F:fluoride channel activity"/>
    <property type="evidence" value="ECO:0007669"/>
    <property type="project" value="UniProtKB-UniRule"/>
</dbReference>
<keyword evidence="6 11" id="KW-0406">Ion transport</keyword>
<evidence type="ECO:0000256" key="9">
    <source>
        <dbReference type="ARBA" id="ARBA00035120"/>
    </source>
</evidence>
<sequence length="126" mass="13671">MFRNLLFIGIGGFIGGICRYLLQQYVQHNYPSSIPLGTLIVNIIGCFVIGLVYALSDKGNLLSPEMRLFLATGICGGFTTFSSFAYENVSMALDGEFLYALLYVSLSVIIGFGAVHAGILFIKLIS</sequence>
<dbReference type="NCBIfam" id="TIGR00494">
    <property type="entry name" value="crcB"/>
    <property type="match status" value="1"/>
</dbReference>
<dbReference type="GO" id="GO:0005886">
    <property type="term" value="C:plasma membrane"/>
    <property type="evidence" value="ECO:0007669"/>
    <property type="project" value="UniProtKB-SubCell"/>
</dbReference>
<dbReference type="RefSeq" id="WP_090660244.1">
    <property type="nucleotide sequence ID" value="NZ_FOXQ01000009.1"/>
</dbReference>
<feature type="transmembrane region" description="Helical" evidence="11">
    <location>
        <begin position="5"/>
        <end position="22"/>
    </location>
</feature>
<feature type="transmembrane region" description="Helical" evidence="11">
    <location>
        <begin position="34"/>
        <end position="56"/>
    </location>
</feature>
<dbReference type="PANTHER" id="PTHR28259">
    <property type="entry name" value="FLUORIDE EXPORT PROTEIN 1-RELATED"/>
    <property type="match status" value="1"/>
</dbReference>
<dbReference type="Pfam" id="PF02537">
    <property type="entry name" value="CRCB"/>
    <property type="match status" value="1"/>
</dbReference>
<proteinExistence type="inferred from homology"/>
<keyword evidence="11" id="KW-0479">Metal-binding</keyword>